<evidence type="ECO:0000313" key="2">
    <source>
        <dbReference type="EMBL" id="KAK1258111.1"/>
    </source>
</evidence>
<keyword evidence="1" id="KW-0472">Membrane</keyword>
<evidence type="ECO:0000313" key="3">
    <source>
        <dbReference type="Proteomes" id="UP001179952"/>
    </source>
</evidence>
<reference evidence="2" key="1">
    <citation type="journal article" date="2023" name="Nat. Commun.">
        <title>Diploid and tetraploid genomes of Acorus and the evolution of monocots.</title>
        <authorList>
            <person name="Ma L."/>
            <person name="Liu K.W."/>
            <person name="Li Z."/>
            <person name="Hsiao Y.Y."/>
            <person name="Qi Y."/>
            <person name="Fu T."/>
            <person name="Tang G.D."/>
            <person name="Zhang D."/>
            <person name="Sun W.H."/>
            <person name="Liu D.K."/>
            <person name="Li Y."/>
            <person name="Chen G.Z."/>
            <person name="Liu X.D."/>
            <person name="Liao X.Y."/>
            <person name="Jiang Y.T."/>
            <person name="Yu X."/>
            <person name="Hao Y."/>
            <person name="Huang J."/>
            <person name="Zhao X.W."/>
            <person name="Ke S."/>
            <person name="Chen Y.Y."/>
            <person name="Wu W.L."/>
            <person name="Hsu J.L."/>
            <person name="Lin Y.F."/>
            <person name="Huang M.D."/>
            <person name="Li C.Y."/>
            <person name="Huang L."/>
            <person name="Wang Z.W."/>
            <person name="Zhao X."/>
            <person name="Zhong W.Y."/>
            <person name="Peng D.H."/>
            <person name="Ahmad S."/>
            <person name="Lan S."/>
            <person name="Zhang J.S."/>
            <person name="Tsai W.C."/>
            <person name="Van de Peer Y."/>
            <person name="Liu Z.J."/>
        </authorList>
    </citation>
    <scope>NUCLEOTIDE SEQUENCE</scope>
    <source>
        <strain evidence="2">SCP</strain>
    </source>
</reference>
<reference evidence="2" key="2">
    <citation type="submission" date="2023-06" db="EMBL/GenBank/DDBJ databases">
        <authorList>
            <person name="Ma L."/>
            <person name="Liu K.-W."/>
            <person name="Li Z."/>
            <person name="Hsiao Y.-Y."/>
            <person name="Qi Y."/>
            <person name="Fu T."/>
            <person name="Tang G."/>
            <person name="Zhang D."/>
            <person name="Sun W.-H."/>
            <person name="Liu D.-K."/>
            <person name="Li Y."/>
            <person name="Chen G.-Z."/>
            <person name="Liu X.-D."/>
            <person name="Liao X.-Y."/>
            <person name="Jiang Y.-T."/>
            <person name="Yu X."/>
            <person name="Hao Y."/>
            <person name="Huang J."/>
            <person name="Zhao X.-W."/>
            <person name="Ke S."/>
            <person name="Chen Y.-Y."/>
            <person name="Wu W.-L."/>
            <person name="Hsu J.-L."/>
            <person name="Lin Y.-F."/>
            <person name="Huang M.-D."/>
            <person name="Li C.-Y."/>
            <person name="Huang L."/>
            <person name="Wang Z.-W."/>
            <person name="Zhao X."/>
            <person name="Zhong W.-Y."/>
            <person name="Peng D.-H."/>
            <person name="Ahmad S."/>
            <person name="Lan S."/>
            <person name="Zhang J.-S."/>
            <person name="Tsai W.-C."/>
            <person name="Van De Peer Y."/>
            <person name="Liu Z.-J."/>
        </authorList>
    </citation>
    <scope>NUCLEOTIDE SEQUENCE</scope>
    <source>
        <strain evidence="2">SCP</strain>
        <tissue evidence="2">Leaves</tissue>
    </source>
</reference>
<evidence type="ECO:0000256" key="1">
    <source>
        <dbReference type="SAM" id="Phobius"/>
    </source>
</evidence>
<sequence>MAGLALAATIIYTTSRKKVIVINESPAEDTCNKTNIFIITDFVIITIDFIVVSIILFMDPFEIAPCCCRLLLTRL</sequence>
<keyword evidence="1" id="KW-0812">Transmembrane</keyword>
<organism evidence="2 3">
    <name type="scientific">Acorus gramineus</name>
    <name type="common">Dwarf sweet flag</name>
    <dbReference type="NCBI Taxonomy" id="55184"/>
    <lineage>
        <taxon>Eukaryota</taxon>
        <taxon>Viridiplantae</taxon>
        <taxon>Streptophyta</taxon>
        <taxon>Embryophyta</taxon>
        <taxon>Tracheophyta</taxon>
        <taxon>Spermatophyta</taxon>
        <taxon>Magnoliopsida</taxon>
        <taxon>Liliopsida</taxon>
        <taxon>Acoraceae</taxon>
        <taxon>Acorus</taxon>
    </lineage>
</organism>
<gene>
    <name evidence="2" type="ORF">QJS04_geneDACA012308</name>
</gene>
<accession>A0AAV9A0H6</accession>
<comment type="caution">
    <text evidence="2">The sequence shown here is derived from an EMBL/GenBank/DDBJ whole genome shotgun (WGS) entry which is preliminary data.</text>
</comment>
<dbReference type="AlphaFoldDB" id="A0AAV9A0H6"/>
<feature type="transmembrane region" description="Helical" evidence="1">
    <location>
        <begin position="36"/>
        <end position="57"/>
    </location>
</feature>
<protein>
    <submittedName>
        <fullName evidence="2">Uncharacterized protein</fullName>
    </submittedName>
</protein>
<proteinExistence type="predicted"/>
<dbReference type="EMBL" id="JAUJYN010000025">
    <property type="protein sequence ID" value="KAK1258111.1"/>
    <property type="molecule type" value="Genomic_DNA"/>
</dbReference>
<keyword evidence="3" id="KW-1185">Reference proteome</keyword>
<dbReference type="Proteomes" id="UP001179952">
    <property type="component" value="Unassembled WGS sequence"/>
</dbReference>
<name>A0AAV9A0H6_ACOGR</name>
<keyword evidence="1" id="KW-1133">Transmembrane helix</keyword>